<comment type="caution">
    <text evidence="2">The sequence shown here is derived from an EMBL/GenBank/DDBJ whole genome shotgun (WGS) entry which is preliminary data.</text>
</comment>
<dbReference type="EMBL" id="JAPFFM010000011">
    <property type="protein sequence ID" value="KAJ6733807.1"/>
    <property type="molecule type" value="Genomic_DNA"/>
</dbReference>
<keyword evidence="1" id="KW-0472">Membrane</keyword>
<evidence type="ECO:0000313" key="2">
    <source>
        <dbReference type="EMBL" id="KAJ6733807.1"/>
    </source>
</evidence>
<reference evidence="2" key="1">
    <citation type="submission" date="2022-11" db="EMBL/GenBank/DDBJ databases">
        <authorList>
            <person name="Hyden B.L."/>
            <person name="Feng K."/>
            <person name="Yates T."/>
            <person name="Jawdy S."/>
            <person name="Smart L.B."/>
            <person name="Muchero W."/>
        </authorList>
    </citation>
    <scope>NUCLEOTIDE SEQUENCE</scope>
    <source>
        <tissue evidence="2">Shoot tip</tissue>
    </source>
</reference>
<evidence type="ECO:0000256" key="1">
    <source>
        <dbReference type="SAM" id="Phobius"/>
    </source>
</evidence>
<dbReference type="Proteomes" id="UP001151752">
    <property type="component" value="Chromosome 7"/>
</dbReference>
<name>A0A9Q0UPS3_9ROSI</name>
<evidence type="ECO:0000313" key="3">
    <source>
        <dbReference type="Proteomes" id="UP001151752"/>
    </source>
</evidence>
<keyword evidence="1" id="KW-1133">Transmembrane helix</keyword>
<feature type="transmembrane region" description="Helical" evidence="1">
    <location>
        <begin position="87"/>
        <end position="113"/>
    </location>
</feature>
<keyword evidence="1" id="KW-0812">Transmembrane</keyword>
<feature type="transmembrane region" description="Helical" evidence="1">
    <location>
        <begin position="15"/>
        <end position="35"/>
    </location>
</feature>
<keyword evidence="3" id="KW-1185">Reference proteome</keyword>
<gene>
    <name evidence="2" type="ORF">OIU74_005570</name>
</gene>
<reference evidence="2" key="2">
    <citation type="journal article" date="2023" name="Int. J. Mol. Sci.">
        <title>De Novo Assembly and Annotation of 11 Diverse Shrub Willow (Salix) Genomes Reveals Novel Gene Organization in Sex-Linked Regions.</title>
        <authorList>
            <person name="Hyden B."/>
            <person name="Feng K."/>
            <person name="Yates T.B."/>
            <person name="Jawdy S."/>
            <person name="Cereghino C."/>
            <person name="Smart L.B."/>
            <person name="Muchero W."/>
        </authorList>
    </citation>
    <scope>NUCLEOTIDE SEQUENCE</scope>
    <source>
        <tissue evidence="2">Shoot tip</tissue>
    </source>
</reference>
<sequence length="115" mass="13302">MQKMESAITLELSRIWNWLYSPFISSITKAVAVFLQASYDSIYMHGLLIMLVLNFEVLCSYGYYMSFTWNGCTFIQLPLFVRGSRCLLVYKLPVCYFTVFHSCLMSVSLFVILCA</sequence>
<proteinExistence type="predicted"/>
<feature type="transmembrane region" description="Helical" evidence="1">
    <location>
        <begin position="47"/>
        <end position="67"/>
    </location>
</feature>
<dbReference type="AlphaFoldDB" id="A0A9Q0UPS3"/>
<protein>
    <submittedName>
        <fullName evidence="2">Uncharacterized protein</fullName>
    </submittedName>
</protein>
<accession>A0A9Q0UPS3</accession>
<organism evidence="2 3">
    <name type="scientific">Salix koriyanagi</name>
    <dbReference type="NCBI Taxonomy" id="2511006"/>
    <lineage>
        <taxon>Eukaryota</taxon>
        <taxon>Viridiplantae</taxon>
        <taxon>Streptophyta</taxon>
        <taxon>Embryophyta</taxon>
        <taxon>Tracheophyta</taxon>
        <taxon>Spermatophyta</taxon>
        <taxon>Magnoliopsida</taxon>
        <taxon>eudicotyledons</taxon>
        <taxon>Gunneridae</taxon>
        <taxon>Pentapetalae</taxon>
        <taxon>rosids</taxon>
        <taxon>fabids</taxon>
        <taxon>Malpighiales</taxon>
        <taxon>Salicaceae</taxon>
        <taxon>Saliceae</taxon>
        <taxon>Salix</taxon>
    </lineage>
</organism>